<dbReference type="GO" id="GO:0004674">
    <property type="term" value="F:protein serine/threonine kinase activity"/>
    <property type="evidence" value="ECO:0007669"/>
    <property type="project" value="UniProtKB-KW"/>
</dbReference>
<dbReference type="AlphaFoldDB" id="A0A2P5XRT5"/>
<dbReference type="Pfam" id="PF00069">
    <property type="entry name" value="Pkinase"/>
    <property type="match status" value="1"/>
</dbReference>
<keyword evidence="2" id="KW-0808">Transferase</keyword>
<evidence type="ECO:0000256" key="4">
    <source>
        <dbReference type="ARBA" id="ARBA00022777"/>
    </source>
</evidence>
<sequence>MARIFGGDENQANTKTVVGTYGYMSPEYAMQGQFSEKSDVLSYGVLLLEIVSGRRNTSFYNNKDDLSLLGYLSIRVKLIVDLGMEIMEGRQYLGLSRQGDFRVEIRFKYGKRNMEMHNIHVGLLCVQEYTKDRPTISIVISMLNSEISDLNTPKQPAFTQAPLMSHDVEDRGSLNDVTLTNLDGR</sequence>
<keyword evidence="1" id="KW-0723">Serine/threonine-protein kinase</keyword>
<reference evidence="7 8" key="1">
    <citation type="submission" date="2015-01" db="EMBL/GenBank/DDBJ databases">
        <title>Genome of allotetraploid Gossypium barbadense reveals genomic plasticity and fiber elongation in cotton evolution.</title>
        <authorList>
            <person name="Chen X."/>
            <person name="Liu X."/>
            <person name="Zhao B."/>
            <person name="Zheng H."/>
            <person name="Hu Y."/>
            <person name="Lu G."/>
            <person name="Yang C."/>
            <person name="Chen J."/>
            <person name="Shan C."/>
            <person name="Zhang L."/>
            <person name="Zhou Y."/>
            <person name="Wang L."/>
            <person name="Guo W."/>
            <person name="Bai Y."/>
            <person name="Ruan J."/>
            <person name="Shangguan X."/>
            <person name="Mao Y."/>
            <person name="Jiang J."/>
            <person name="Zhu Y."/>
            <person name="Lei J."/>
            <person name="Kang H."/>
            <person name="Chen S."/>
            <person name="He X."/>
            <person name="Wang R."/>
            <person name="Wang Y."/>
            <person name="Chen J."/>
            <person name="Wang L."/>
            <person name="Yu S."/>
            <person name="Wang B."/>
            <person name="Wei J."/>
            <person name="Song S."/>
            <person name="Lu X."/>
            <person name="Gao Z."/>
            <person name="Gu W."/>
            <person name="Deng X."/>
            <person name="Ma D."/>
            <person name="Wang S."/>
            <person name="Liang W."/>
            <person name="Fang L."/>
            <person name="Cai C."/>
            <person name="Zhu X."/>
            <person name="Zhou B."/>
            <person name="Zhang Y."/>
            <person name="Chen Z."/>
            <person name="Xu S."/>
            <person name="Zhu R."/>
            <person name="Wang S."/>
            <person name="Zhang T."/>
            <person name="Zhao G."/>
        </authorList>
    </citation>
    <scope>NUCLEOTIDE SEQUENCE [LARGE SCALE GENOMIC DNA]</scope>
    <source>
        <strain evidence="8">cv. Xinhai21</strain>
        <tissue evidence="7">Leaf</tissue>
    </source>
</reference>
<feature type="domain" description="Protein kinase" evidence="6">
    <location>
        <begin position="1"/>
        <end position="158"/>
    </location>
</feature>
<dbReference type="GO" id="GO:0005524">
    <property type="term" value="F:ATP binding"/>
    <property type="evidence" value="ECO:0007669"/>
    <property type="project" value="UniProtKB-KW"/>
</dbReference>
<dbReference type="InterPro" id="IPR011009">
    <property type="entry name" value="Kinase-like_dom_sf"/>
</dbReference>
<evidence type="ECO:0000259" key="6">
    <source>
        <dbReference type="PROSITE" id="PS50011"/>
    </source>
</evidence>
<keyword evidence="5" id="KW-0067">ATP-binding</keyword>
<evidence type="ECO:0000256" key="3">
    <source>
        <dbReference type="ARBA" id="ARBA00022741"/>
    </source>
</evidence>
<gene>
    <name evidence="7" type="ORF">GOBAR_AA14623</name>
</gene>
<evidence type="ECO:0000313" key="7">
    <source>
        <dbReference type="EMBL" id="PPS06033.1"/>
    </source>
</evidence>
<evidence type="ECO:0000256" key="5">
    <source>
        <dbReference type="ARBA" id="ARBA00022840"/>
    </source>
</evidence>
<dbReference type="InterPro" id="IPR000719">
    <property type="entry name" value="Prot_kinase_dom"/>
</dbReference>
<evidence type="ECO:0000256" key="2">
    <source>
        <dbReference type="ARBA" id="ARBA00022679"/>
    </source>
</evidence>
<keyword evidence="4" id="KW-0418">Kinase</keyword>
<dbReference type="SUPFAM" id="SSF56112">
    <property type="entry name" value="Protein kinase-like (PK-like)"/>
    <property type="match status" value="1"/>
</dbReference>
<dbReference type="EMBL" id="KZ664357">
    <property type="protein sequence ID" value="PPS06033.1"/>
    <property type="molecule type" value="Genomic_DNA"/>
</dbReference>
<dbReference type="Gene3D" id="1.10.510.10">
    <property type="entry name" value="Transferase(Phosphotransferase) domain 1"/>
    <property type="match status" value="1"/>
</dbReference>
<dbReference type="PROSITE" id="PS50011">
    <property type="entry name" value="PROTEIN_KINASE_DOM"/>
    <property type="match status" value="1"/>
</dbReference>
<evidence type="ECO:0000313" key="8">
    <source>
        <dbReference type="Proteomes" id="UP000239757"/>
    </source>
</evidence>
<evidence type="ECO:0000256" key="1">
    <source>
        <dbReference type="ARBA" id="ARBA00022527"/>
    </source>
</evidence>
<keyword evidence="3" id="KW-0547">Nucleotide-binding</keyword>
<accession>A0A2P5XRT5</accession>
<proteinExistence type="predicted"/>
<dbReference type="OrthoDB" id="4062651at2759"/>
<dbReference type="GO" id="GO:0005886">
    <property type="term" value="C:plasma membrane"/>
    <property type="evidence" value="ECO:0007669"/>
    <property type="project" value="TreeGrafter"/>
</dbReference>
<dbReference type="Proteomes" id="UP000239757">
    <property type="component" value="Unassembled WGS sequence"/>
</dbReference>
<dbReference type="PANTHER" id="PTHR27002:SF1113">
    <property type="entry name" value="G-TYPE LECTIN S-RECEPTOR-LIKE SERINE_THREONINE-PROTEIN KINASE SD1-13"/>
    <property type="match status" value="1"/>
</dbReference>
<organism evidence="7 8">
    <name type="scientific">Gossypium barbadense</name>
    <name type="common">Sea Island cotton</name>
    <name type="synonym">Hibiscus barbadensis</name>
    <dbReference type="NCBI Taxonomy" id="3634"/>
    <lineage>
        <taxon>Eukaryota</taxon>
        <taxon>Viridiplantae</taxon>
        <taxon>Streptophyta</taxon>
        <taxon>Embryophyta</taxon>
        <taxon>Tracheophyta</taxon>
        <taxon>Spermatophyta</taxon>
        <taxon>Magnoliopsida</taxon>
        <taxon>eudicotyledons</taxon>
        <taxon>Gunneridae</taxon>
        <taxon>Pentapetalae</taxon>
        <taxon>rosids</taxon>
        <taxon>malvids</taxon>
        <taxon>Malvales</taxon>
        <taxon>Malvaceae</taxon>
        <taxon>Malvoideae</taxon>
        <taxon>Gossypium</taxon>
    </lineage>
</organism>
<dbReference type="PANTHER" id="PTHR27002">
    <property type="entry name" value="RECEPTOR-LIKE SERINE/THREONINE-PROTEIN KINASE SD1-8"/>
    <property type="match status" value="1"/>
</dbReference>
<name>A0A2P5XRT5_GOSBA</name>
<protein>
    <recommendedName>
        <fullName evidence="6">Protein kinase domain-containing protein</fullName>
    </recommendedName>
</protein>